<dbReference type="InterPro" id="IPR002772">
    <property type="entry name" value="Glyco_hydro_3_C"/>
</dbReference>
<dbReference type="InterPro" id="IPR001764">
    <property type="entry name" value="Glyco_hydro_3_N"/>
</dbReference>
<dbReference type="RefSeq" id="WP_048636374.1">
    <property type="nucleotide sequence ID" value="NZ_CGIG01000001.1"/>
</dbReference>
<dbReference type="Gene3D" id="3.40.50.1700">
    <property type="entry name" value="Glycoside hydrolase family 3 C-terminal domain"/>
    <property type="match status" value="1"/>
</dbReference>
<evidence type="ECO:0000313" key="10">
    <source>
        <dbReference type="EMBL" id="CPR14578.1"/>
    </source>
</evidence>
<dbReference type="FunFam" id="2.60.40.10:FF:000495">
    <property type="entry name" value="Periplasmic beta-glucosidase"/>
    <property type="match status" value="1"/>
</dbReference>
<dbReference type="SMART" id="SM01217">
    <property type="entry name" value="Fn3_like"/>
    <property type="match status" value="1"/>
</dbReference>
<dbReference type="InterPro" id="IPR050288">
    <property type="entry name" value="Cellulose_deg_GH3"/>
</dbReference>
<evidence type="ECO:0000313" key="11">
    <source>
        <dbReference type="Proteomes" id="UP000044377"/>
    </source>
</evidence>
<evidence type="ECO:0000256" key="1">
    <source>
        <dbReference type="ARBA" id="ARBA00005336"/>
    </source>
</evidence>
<evidence type="ECO:0000256" key="2">
    <source>
        <dbReference type="ARBA" id="ARBA00022801"/>
    </source>
</evidence>
<dbReference type="PRINTS" id="PR00133">
    <property type="entry name" value="GLHYDRLASE3"/>
</dbReference>
<gene>
    <name evidence="10" type="ORF">BN1221_00993</name>
</gene>
<evidence type="ECO:0000256" key="7">
    <source>
        <dbReference type="ARBA" id="ARBA00032594"/>
    </source>
</evidence>
<name>A0A0G4JRR8_9GAMM</name>
<dbReference type="InterPro" id="IPR017853">
    <property type="entry name" value="GH"/>
</dbReference>
<dbReference type="InterPro" id="IPR019800">
    <property type="entry name" value="Glyco_hydro_3_AS"/>
</dbReference>
<dbReference type="GO" id="GO:0005975">
    <property type="term" value="P:carbohydrate metabolic process"/>
    <property type="evidence" value="ECO:0007669"/>
    <property type="project" value="InterPro"/>
</dbReference>
<dbReference type="SUPFAM" id="SSF51445">
    <property type="entry name" value="(Trans)glycosidases"/>
    <property type="match status" value="1"/>
</dbReference>
<reference evidence="11" key="1">
    <citation type="submission" date="2015-01" db="EMBL/GenBank/DDBJ databases">
        <authorList>
            <person name="Paterson Steve"/>
        </authorList>
    </citation>
    <scope>NUCLEOTIDE SEQUENCE [LARGE SCALE GENOMIC DNA]</scope>
    <source>
        <strain evidence="11">OBR1</strain>
    </source>
</reference>
<dbReference type="PANTHER" id="PTHR42715:SF10">
    <property type="entry name" value="BETA-GLUCOSIDASE"/>
    <property type="match status" value="1"/>
</dbReference>
<dbReference type="STRING" id="1109412.BN1221_00993"/>
<dbReference type="InterPro" id="IPR013783">
    <property type="entry name" value="Ig-like_fold"/>
</dbReference>
<keyword evidence="2 8" id="KW-0378">Hydrolase</keyword>
<evidence type="ECO:0000256" key="3">
    <source>
        <dbReference type="ARBA" id="ARBA00023277"/>
    </source>
</evidence>
<dbReference type="SUPFAM" id="SSF52279">
    <property type="entry name" value="Beta-D-glucan exohydrolase, C-terminal domain"/>
    <property type="match status" value="1"/>
</dbReference>
<dbReference type="Pfam" id="PF00933">
    <property type="entry name" value="Glyco_hydro_3"/>
    <property type="match status" value="1"/>
</dbReference>
<evidence type="ECO:0000256" key="4">
    <source>
        <dbReference type="ARBA" id="ARBA00023295"/>
    </source>
</evidence>
<dbReference type="Proteomes" id="UP000044377">
    <property type="component" value="Unassembled WGS sequence"/>
</dbReference>
<dbReference type="PROSITE" id="PS00775">
    <property type="entry name" value="GLYCOSYL_HYDROL_F3"/>
    <property type="match status" value="1"/>
</dbReference>
<dbReference type="OrthoDB" id="9781691at2"/>
<dbReference type="Pfam" id="PF14310">
    <property type="entry name" value="Fn3-like"/>
    <property type="match status" value="1"/>
</dbReference>
<sequence length="733" mass="79149">MTHPTPFSAINNDPPSPLPAYKNPALPAEQRVQDLLARMTPEEKATLLSGSGWMESAAIQRLGIPAIKMVDGPVGVRAWTGSSAETNRPDADAVKILSTAFPVGIALAATWNTALAERQGQAIARQVKTLGRNMLLAPTVNISRLPLWGRNFEGYGEDPYLAGRMGVGYIRGVQGEGVIASVKHLAVNNQEFQRRRVNVTVDERALHEIYLPAFKAAVQEAGVWSVMSAYNKVNGAHASENKPLLHDILRRQWGFRGFVISDWGSTYSTLAPLNAGLDLEMPGGAARQRFLDSPRAEAEYARGGWLTAERVLAEIKAGRLSQDQVDDHAGNILRAIFLSGLFDHQPAGGGELDTPDQQALARQIATESMVLLKNERGILPLDPDRIKTIAVIGPNAGVARTGGGGSSLVKPKTAIAPFDAIRQRAGAGVNVRYALGVSMAGEDPREDNTLARARQLKNATDLAANADVAIVVVGRYPKLEGEGFDINAMDLPPGQDTLIQAVAGVNPNTIVVLNTGSPVTVSRWLPDISGLVNMWYGGQAGGEALASILFGDANPSGKLPLTFPVSWEDSLAYGNYPGENLQVNYAEGIYIGYRYFDKNNLQPQFPFGFGLSYTTFEYSELAVATVNKGKQIANVTLQVRNTGSRAGAEVVQLYVHDSHSRIERPLRELKGFSRVELQPGEAKTVSFWLELSALAYYSTEQADWVAEPGQFSLQIGSSSRDIRLEAALELKSS</sequence>
<dbReference type="InterPro" id="IPR036962">
    <property type="entry name" value="Glyco_hydro_3_N_sf"/>
</dbReference>
<proteinExistence type="inferred from homology"/>
<dbReference type="InterPro" id="IPR036881">
    <property type="entry name" value="Glyco_hydro_3_C_sf"/>
</dbReference>
<dbReference type="EMBL" id="CGIG01000001">
    <property type="protein sequence ID" value="CPR14578.1"/>
    <property type="molecule type" value="Genomic_DNA"/>
</dbReference>
<evidence type="ECO:0000256" key="6">
    <source>
        <dbReference type="ARBA" id="ARBA00032194"/>
    </source>
</evidence>
<feature type="domain" description="Fibronectin type III-like" evidence="9">
    <location>
        <begin position="649"/>
        <end position="719"/>
    </location>
</feature>
<dbReference type="AlphaFoldDB" id="A0A0G4JRR8"/>
<keyword evidence="11" id="KW-1185">Reference proteome</keyword>
<evidence type="ECO:0000259" key="9">
    <source>
        <dbReference type="SMART" id="SM01217"/>
    </source>
</evidence>
<dbReference type="Gene3D" id="3.20.20.300">
    <property type="entry name" value="Glycoside hydrolase, family 3, N-terminal domain"/>
    <property type="match status" value="1"/>
</dbReference>
<protein>
    <recommendedName>
        <fullName evidence="7">Beta-D-glucoside glucohydrolase</fullName>
    </recommendedName>
    <alternativeName>
        <fullName evidence="5">Cellobiase</fullName>
    </alternativeName>
    <alternativeName>
        <fullName evidence="6">Gentiobiase</fullName>
    </alternativeName>
</protein>
<dbReference type="Pfam" id="PF01915">
    <property type="entry name" value="Glyco_hydro_3_C"/>
    <property type="match status" value="1"/>
</dbReference>
<keyword evidence="3" id="KW-0119">Carbohydrate metabolism</keyword>
<evidence type="ECO:0000256" key="8">
    <source>
        <dbReference type="RuleBase" id="RU361161"/>
    </source>
</evidence>
<keyword evidence="4 8" id="KW-0326">Glycosidase</keyword>
<dbReference type="InterPro" id="IPR026891">
    <property type="entry name" value="Fn3-like"/>
</dbReference>
<dbReference type="Gene3D" id="2.60.40.10">
    <property type="entry name" value="Immunoglobulins"/>
    <property type="match status" value="1"/>
</dbReference>
<evidence type="ECO:0000256" key="5">
    <source>
        <dbReference type="ARBA" id="ARBA00031448"/>
    </source>
</evidence>
<accession>A0A0G4JRR8</accession>
<dbReference type="GO" id="GO:0008422">
    <property type="term" value="F:beta-glucosidase activity"/>
    <property type="evidence" value="ECO:0007669"/>
    <property type="project" value="UniProtKB-ARBA"/>
</dbReference>
<comment type="similarity">
    <text evidence="1 8">Belongs to the glycosyl hydrolase 3 family.</text>
</comment>
<organism evidence="10 11">
    <name type="scientific">Brenneria goodwinii</name>
    <dbReference type="NCBI Taxonomy" id="1109412"/>
    <lineage>
        <taxon>Bacteria</taxon>
        <taxon>Pseudomonadati</taxon>
        <taxon>Pseudomonadota</taxon>
        <taxon>Gammaproteobacteria</taxon>
        <taxon>Enterobacterales</taxon>
        <taxon>Pectobacteriaceae</taxon>
        <taxon>Brenneria</taxon>
    </lineage>
</organism>
<dbReference type="PANTHER" id="PTHR42715">
    <property type="entry name" value="BETA-GLUCOSIDASE"/>
    <property type="match status" value="1"/>
</dbReference>